<evidence type="ECO:0000256" key="1">
    <source>
        <dbReference type="ARBA" id="ARBA00001933"/>
    </source>
</evidence>
<keyword evidence="6" id="KW-1185">Reference proteome</keyword>
<organism evidence="5 6">
    <name type="scientific">Reyranella aquatilis</name>
    <dbReference type="NCBI Taxonomy" id="2035356"/>
    <lineage>
        <taxon>Bacteria</taxon>
        <taxon>Pseudomonadati</taxon>
        <taxon>Pseudomonadota</taxon>
        <taxon>Alphaproteobacteria</taxon>
        <taxon>Hyphomicrobiales</taxon>
        <taxon>Reyranellaceae</taxon>
        <taxon>Reyranella</taxon>
    </lineage>
</organism>
<evidence type="ECO:0000259" key="4">
    <source>
        <dbReference type="Pfam" id="PF00155"/>
    </source>
</evidence>
<reference evidence="5 6" key="1">
    <citation type="submission" date="2021-11" db="EMBL/GenBank/DDBJ databases">
        <authorList>
            <person name="Lee D.-H."/>
            <person name="Kim S.-B."/>
        </authorList>
    </citation>
    <scope>NUCLEOTIDE SEQUENCE [LARGE SCALE GENOMIC DNA]</scope>
    <source>
        <strain evidence="5 6">KCTC 52223</strain>
    </source>
</reference>
<dbReference type="Proteomes" id="UP001198862">
    <property type="component" value="Unassembled WGS sequence"/>
</dbReference>
<dbReference type="InterPro" id="IPR015424">
    <property type="entry name" value="PyrdxlP-dep_Trfase"/>
</dbReference>
<comment type="caution">
    <text evidence="5">The sequence shown here is derived from an EMBL/GenBank/DDBJ whole genome shotgun (WGS) entry which is preliminary data.</text>
</comment>
<evidence type="ECO:0000256" key="3">
    <source>
        <dbReference type="SAM" id="MobiDB-lite"/>
    </source>
</evidence>
<dbReference type="PANTHER" id="PTHR13693">
    <property type="entry name" value="CLASS II AMINOTRANSFERASE/8-AMINO-7-OXONONANOATE SYNTHASE"/>
    <property type="match status" value="1"/>
</dbReference>
<dbReference type="GO" id="GO:0008483">
    <property type="term" value="F:transaminase activity"/>
    <property type="evidence" value="ECO:0007669"/>
    <property type="project" value="UniProtKB-KW"/>
</dbReference>
<dbReference type="CDD" id="cd06454">
    <property type="entry name" value="KBL_like"/>
    <property type="match status" value="1"/>
</dbReference>
<name>A0ABS8L064_9HYPH</name>
<dbReference type="Gene3D" id="3.40.640.10">
    <property type="entry name" value="Type I PLP-dependent aspartate aminotransferase-like (Major domain)"/>
    <property type="match status" value="1"/>
</dbReference>
<dbReference type="PANTHER" id="PTHR13693:SF3">
    <property type="entry name" value="LD36009P"/>
    <property type="match status" value="1"/>
</dbReference>
<proteinExistence type="predicted"/>
<accession>A0ABS8L064</accession>
<evidence type="ECO:0000313" key="5">
    <source>
        <dbReference type="EMBL" id="MCC8431723.1"/>
    </source>
</evidence>
<dbReference type="InterPro" id="IPR050087">
    <property type="entry name" value="AON_synthase_class-II"/>
</dbReference>
<protein>
    <submittedName>
        <fullName evidence="5">Aminotransferase class I/II-fold pyridoxal phosphate-dependent enzyme</fullName>
    </submittedName>
</protein>
<dbReference type="RefSeq" id="WP_230553152.1">
    <property type="nucleotide sequence ID" value="NZ_JAJISD010000011.1"/>
</dbReference>
<feature type="region of interest" description="Disordered" evidence="3">
    <location>
        <begin position="1"/>
        <end position="38"/>
    </location>
</feature>
<dbReference type="Gene3D" id="3.90.1150.10">
    <property type="entry name" value="Aspartate Aminotransferase, domain 1"/>
    <property type="match status" value="1"/>
</dbReference>
<dbReference type="EMBL" id="JAJISD010000011">
    <property type="protein sequence ID" value="MCC8431723.1"/>
    <property type="molecule type" value="Genomic_DNA"/>
</dbReference>
<feature type="compositionally biased region" description="Polar residues" evidence="3">
    <location>
        <begin position="1"/>
        <end position="10"/>
    </location>
</feature>
<dbReference type="InterPro" id="IPR015421">
    <property type="entry name" value="PyrdxlP-dep_Trfase_major"/>
</dbReference>
<comment type="cofactor">
    <cofactor evidence="1">
        <name>pyridoxal 5'-phosphate</name>
        <dbReference type="ChEBI" id="CHEBI:597326"/>
    </cofactor>
</comment>
<sequence>MNQPRSNAAQETVDRVRQALGQTAAAPTRPNPTAGGARREFDFSSLPEYEILKVWKAVGDLTHISNPFYRLHDGRASNTTSIDGRTIVNFSSYDYLGLNGHPEVAAAAKAAIDRYGTSVSASRLSSGERQVHRDLEAALARLSGTEDAIAFVSGHGTNVSVIGELLGPEDLIVADAVIHNSIVEGAKLSGAKRILCPHGDLDAFERALRLNRARYRRALIVVEGLYGMDGDVPDLAGLIRLKRRYNAWLMVDEAHATGALGATGRGIAEEQGIDPADVEIWMGTLSKTLAAAGGYVAGSRALIELLRYTSPGFVFSVGLSPPVAAAATAAVDVMMREPERAAALRRNGRSLLAKARSRGLDTGLSIGASVVPVIVGNSGQTIMLSEQLLKRGFNVVPAVFPGVAENQARLRFFVTSEHTPVQINSVIDAVAEELPSIRSNSSIVGAIVGR</sequence>
<dbReference type="Pfam" id="PF00155">
    <property type="entry name" value="Aminotran_1_2"/>
    <property type="match status" value="1"/>
</dbReference>
<dbReference type="InterPro" id="IPR004839">
    <property type="entry name" value="Aminotransferase_I/II_large"/>
</dbReference>
<evidence type="ECO:0000313" key="6">
    <source>
        <dbReference type="Proteomes" id="UP001198862"/>
    </source>
</evidence>
<feature type="compositionally biased region" description="Low complexity" evidence="3">
    <location>
        <begin position="23"/>
        <end position="36"/>
    </location>
</feature>
<keyword evidence="5" id="KW-0032">Aminotransferase</keyword>
<dbReference type="SUPFAM" id="SSF53383">
    <property type="entry name" value="PLP-dependent transferases"/>
    <property type="match status" value="1"/>
</dbReference>
<keyword evidence="2" id="KW-0808">Transferase</keyword>
<gene>
    <name evidence="5" type="ORF">LJ725_22330</name>
</gene>
<feature type="domain" description="Aminotransferase class I/classII large" evidence="4">
    <location>
        <begin position="86"/>
        <end position="429"/>
    </location>
</feature>
<dbReference type="InterPro" id="IPR015422">
    <property type="entry name" value="PyrdxlP-dep_Trfase_small"/>
</dbReference>
<evidence type="ECO:0000256" key="2">
    <source>
        <dbReference type="ARBA" id="ARBA00022679"/>
    </source>
</evidence>